<feature type="non-terminal residue" evidence="5">
    <location>
        <position position="1"/>
    </location>
</feature>
<keyword evidence="2" id="KW-0472">Membrane</keyword>
<dbReference type="Gene3D" id="3.30.1330.60">
    <property type="entry name" value="OmpA-like domain"/>
    <property type="match status" value="1"/>
</dbReference>
<feature type="domain" description="OmpA-like" evidence="4">
    <location>
        <begin position="1"/>
        <end position="79"/>
    </location>
</feature>
<accession>A0A383D1E6</accession>
<dbReference type="Pfam" id="PF00691">
    <property type="entry name" value="OmpA"/>
    <property type="match status" value="1"/>
</dbReference>
<evidence type="ECO:0000256" key="3">
    <source>
        <dbReference type="ARBA" id="ARBA00023237"/>
    </source>
</evidence>
<dbReference type="InterPro" id="IPR050330">
    <property type="entry name" value="Bact_OuterMem_StrucFunc"/>
</dbReference>
<dbReference type="PANTHER" id="PTHR30329">
    <property type="entry name" value="STATOR ELEMENT OF FLAGELLAR MOTOR COMPLEX"/>
    <property type="match status" value="1"/>
</dbReference>
<name>A0A383D1E6_9ZZZZ</name>
<evidence type="ECO:0000259" key="4">
    <source>
        <dbReference type="PROSITE" id="PS51123"/>
    </source>
</evidence>
<organism evidence="5">
    <name type="scientific">marine metagenome</name>
    <dbReference type="NCBI Taxonomy" id="408172"/>
    <lineage>
        <taxon>unclassified sequences</taxon>
        <taxon>metagenomes</taxon>
        <taxon>ecological metagenomes</taxon>
    </lineage>
</organism>
<evidence type="ECO:0000256" key="2">
    <source>
        <dbReference type="ARBA" id="ARBA00023136"/>
    </source>
</evidence>
<dbReference type="EMBL" id="UINC01213348">
    <property type="protein sequence ID" value="SVE38075.1"/>
    <property type="molecule type" value="Genomic_DNA"/>
</dbReference>
<dbReference type="InterPro" id="IPR006665">
    <property type="entry name" value="OmpA-like"/>
</dbReference>
<gene>
    <name evidence="5" type="ORF">METZ01_LOCUS490929</name>
</gene>
<dbReference type="InterPro" id="IPR006664">
    <property type="entry name" value="OMP_bac"/>
</dbReference>
<reference evidence="5" key="1">
    <citation type="submission" date="2018-05" db="EMBL/GenBank/DDBJ databases">
        <authorList>
            <person name="Lanie J.A."/>
            <person name="Ng W.-L."/>
            <person name="Kazmierczak K.M."/>
            <person name="Andrzejewski T.M."/>
            <person name="Davidsen T.M."/>
            <person name="Wayne K.J."/>
            <person name="Tettelin H."/>
            <person name="Glass J.I."/>
            <person name="Rusch D."/>
            <person name="Podicherti R."/>
            <person name="Tsui H.-C.T."/>
            <person name="Winkler M.E."/>
        </authorList>
    </citation>
    <scope>NUCLEOTIDE SEQUENCE</scope>
</reference>
<dbReference type="CDD" id="cd07185">
    <property type="entry name" value="OmpA_C-like"/>
    <property type="match status" value="1"/>
</dbReference>
<dbReference type="InterPro" id="IPR036737">
    <property type="entry name" value="OmpA-like_sf"/>
</dbReference>
<comment type="subcellular location">
    <subcellularLocation>
        <location evidence="1">Cell outer membrane</location>
    </subcellularLocation>
</comment>
<dbReference type="PANTHER" id="PTHR30329:SF21">
    <property type="entry name" value="LIPOPROTEIN YIAD-RELATED"/>
    <property type="match status" value="1"/>
</dbReference>
<evidence type="ECO:0000313" key="5">
    <source>
        <dbReference type="EMBL" id="SVE38075.1"/>
    </source>
</evidence>
<dbReference type="SUPFAM" id="SSF103088">
    <property type="entry name" value="OmpA-like"/>
    <property type="match status" value="1"/>
</dbReference>
<keyword evidence="3" id="KW-0998">Cell outer membrane</keyword>
<evidence type="ECO:0000256" key="1">
    <source>
        <dbReference type="ARBA" id="ARBA00004442"/>
    </source>
</evidence>
<dbReference type="AlphaFoldDB" id="A0A383D1E6"/>
<dbReference type="PRINTS" id="PR01021">
    <property type="entry name" value="OMPADOMAIN"/>
</dbReference>
<protein>
    <recommendedName>
        <fullName evidence="4">OmpA-like domain-containing protein</fullName>
    </recommendedName>
</protein>
<proteinExistence type="predicted"/>
<dbReference type="GO" id="GO:0009279">
    <property type="term" value="C:cell outer membrane"/>
    <property type="evidence" value="ECO:0007669"/>
    <property type="project" value="UniProtKB-SubCell"/>
</dbReference>
<dbReference type="PROSITE" id="PS51123">
    <property type="entry name" value="OMPA_2"/>
    <property type="match status" value="1"/>
</dbReference>
<sequence>SPKASVIIEGYCDWKGTPEYNKSLGDRRASTVKNYLVDLGCDASRIDVISIGDEKSVPNASAGEAKVDRRAQFLILKNN</sequence>